<gene>
    <name evidence="2" type="ORF">ACFFRE_02110</name>
</gene>
<protein>
    <submittedName>
        <fullName evidence="2">Type VI secretion protein</fullName>
    </submittedName>
</protein>
<evidence type="ECO:0000313" key="3">
    <source>
        <dbReference type="Proteomes" id="UP001589788"/>
    </source>
</evidence>
<dbReference type="Proteomes" id="UP001589788">
    <property type="component" value="Unassembled WGS sequence"/>
</dbReference>
<sequence>MTSTVEELEEPAGPLVGDPVVVDDRVFWRRPDRAGKTRLVEREPQRGPLPRVRPVPRRGLFQPGAGRAANVPRPVVWRATTASAAGIYPWLVADPLPAIGAPIGYDVHTRVTFCSHPVAWVQRGFTTNPNVLLTALPGAGKSALIKQHVLRLAPFGVRSLILGDIKGEYDGLARWLGVTPVVLGPGSRDRLNPLDGGPLARNLPVDPVERRERLGEVHRRRLLLLETLVEYRVGRPLRTLEEAALGLALRRATGEDRGGALSDPLVADVLRELWGLDDEAARELQVPSRARLLSEVREVGLALRNLLEDTLAGLFDGPTTAPLDFAAPMQTVNVSRLEGRGDDALALVLACLSSWGQAAVDDPNRPPDDPPRLVVRDELWRALRYRPLVAKVDADLRLSRAQGTIQFLCTHRLADFEAAADPALARRLVASCDVRILMAQDLGEVQDIGDQIGLSQAERELVSSWSAAHIGRGLWRVGRARAYVVQGVLTATERRLFFTNERMV</sequence>
<evidence type="ECO:0000313" key="2">
    <source>
        <dbReference type="EMBL" id="MFC0080952.1"/>
    </source>
</evidence>
<feature type="region of interest" description="Disordered" evidence="1">
    <location>
        <begin position="38"/>
        <end position="64"/>
    </location>
</feature>
<dbReference type="InterPro" id="IPR027417">
    <property type="entry name" value="P-loop_NTPase"/>
</dbReference>
<dbReference type="SUPFAM" id="SSF52540">
    <property type="entry name" value="P-loop containing nucleoside triphosphate hydrolases"/>
    <property type="match status" value="1"/>
</dbReference>
<organism evidence="2 3">
    <name type="scientific">Aciditerrimonas ferrireducens</name>
    <dbReference type="NCBI Taxonomy" id="667306"/>
    <lineage>
        <taxon>Bacteria</taxon>
        <taxon>Bacillati</taxon>
        <taxon>Actinomycetota</taxon>
        <taxon>Acidimicrobiia</taxon>
        <taxon>Acidimicrobiales</taxon>
        <taxon>Acidimicrobiaceae</taxon>
        <taxon>Aciditerrimonas</taxon>
    </lineage>
</organism>
<reference evidence="2 3" key="1">
    <citation type="submission" date="2024-09" db="EMBL/GenBank/DDBJ databases">
        <authorList>
            <person name="Sun Q."/>
            <person name="Mori K."/>
        </authorList>
    </citation>
    <scope>NUCLEOTIDE SEQUENCE [LARGE SCALE GENOMIC DNA]</scope>
    <source>
        <strain evidence="2 3">JCM 15389</strain>
    </source>
</reference>
<keyword evidence="3" id="KW-1185">Reference proteome</keyword>
<comment type="caution">
    <text evidence="2">The sequence shown here is derived from an EMBL/GenBank/DDBJ whole genome shotgun (WGS) entry which is preliminary data.</text>
</comment>
<dbReference type="Gene3D" id="3.40.50.300">
    <property type="entry name" value="P-loop containing nucleotide triphosphate hydrolases"/>
    <property type="match status" value="2"/>
</dbReference>
<proteinExistence type="predicted"/>
<feature type="compositionally biased region" description="Low complexity" evidence="1">
    <location>
        <begin position="46"/>
        <end position="60"/>
    </location>
</feature>
<evidence type="ECO:0000256" key="1">
    <source>
        <dbReference type="SAM" id="MobiDB-lite"/>
    </source>
</evidence>
<accession>A0ABV6C3X5</accession>
<dbReference type="EMBL" id="JBHLYQ010000010">
    <property type="protein sequence ID" value="MFC0080952.1"/>
    <property type="molecule type" value="Genomic_DNA"/>
</dbReference>
<name>A0ABV6C3X5_9ACTN</name>
<dbReference type="RefSeq" id="WP_377787703.1">
    <property type="nucleotide sequence ID" value="NZ_JBHLYQ010000010.1"/>
</dbReference>